<dbReference type="AlphaFoldDB" id="A0A9W6X9R1"/>
<name>A0A9W6X9R1_9STRA</name>
<evidence type="ECO:0000313" key="1">
    <source>
        <dbReference type="EMBL" id="GMF34386.1"/>
    </source>
</evidence>
<comment type="caution">
    <text evidence="1">The sequence shown here is derived from an EMBL/GenBank/DDBJ whole genome shotgun (WGS) entry which is preliminary data.</text>
</comment>
<sequence length="272" mass="30433">MKSTENRYLKGVDAKVFANAAAYTSGKKELAVLGHHGSSDDDPLYAEAPKFWFKLVNVGGGEIVSNVVVAPPRDVYSFRKAVTKEYTDNLLAGVADYTLLVYGSQDDYGNPNKTLDAGEAIEAFGKTSATPIYVVVPEIMPSVKALKQTRVREGANVDEDESPAKKQKQHWKWKEEKEPTYSLEDYGLFFVNRDEAVKQLLSSHEINYKRATNYGAGLEWELPLVDNIFGLGKTTFGLNYVWKCKEQNSLATNKTTSHLNVLKKCQNRRSHL</sequence>
<proteinExistence type="predicted"/>
<dbReference type="OrthoDB" id="92143at2759"/>
<dbReference type="Proteomes" id="UP001165083">
    <property type="component" value="Unassembled WGS sequence"/>
</dbReference>
<evidence type="ECO:0000313" key="2">
    <source>
        <dbReference type="Proteomes" id="UP001165083"/>
    </source>
</evidence>
<organism evidence="1 2">
    <name type="scientific">Phytophthora lilii</name>
    <dbReference type="NCBI Taxonomy" id="2077276"/>
    <lineage>
        <taxon>Eukaryota</taxon>
        <taxon>Sar</taxon>
        <taxon>Stramenopiles</taxon>
        <taxon>Oomycota</taxon>
        <taxon>Peronosporomycetes</taxon>
        <taxon>Peronosporales</taxon>
        <taxon>Peronosporaceae</taxon>
        <taxon>Phytophthora</taxon>
    </lineage>
</organism>
<keyword evidence="2" id="KW-1185">Reference proteome</keyword>
<accession>A0A9W6X9R1</accession>
<gene>
    <name evidence="1" type="ORF">Plil01_001464900</name>
</gene>
<dbReference type="EMBL" id="BSXW01001178">
    <property type="protein sequence ID" value="GMF34386.1"/>
    <property type="molecule type" value="Genomic_DNA"/>
</dbReference>
<reference evidence="1" key="1">
    <citation type="submission" date="2023-04" db="EMBL/GenBank/DDBJ databases">
        <title>Phytophthora lilii NBRC 32176.</title>
        <authorList>
            <person name="Ichikawa N."/>
            <person name="Sato H."/>
            <person name="Tonouchi N."/>
        </authorList>
    </citation>
    <scope>NUCLEOTIDE SEQUENCE</scope>
    <source>
        <strain evidence="1">NBRC 32176</strain>
    </source>
</reference>
<protein>
    <submittedName>
        <fullName evidence="1">Unnamed protein product</fullName>
    </submittedName>
</protein>